<sequence length="108" mass="12131">MYNEICPQLPKNTTYQDPGYDLTFTLYEPRSFSHTNFEECLEVLGFSVAVSDEAVEVIVVIGESLESLNTLKICSSLESHQLTLFFKSFCEIAVFILVLLAIAVFIPV</sequence>
<evidence type="ECO:0000313" key="3">
    <source>
        <dbReference type="Proteomes" id="UP001418222"/>
    </source>
</evidence>
<dbReference type="Proteomes" id="UP001418222">
    <property type="component" value="Unassembled WGS sequence"/>
</dbReference>
<dbReference type="AlphaFoldDB" id="A0AAP0FUW5"/>
<reference evidence="2 3" key="1">
    <citation type="journal article" date="2022" name="Nat. Plants">
        <title>Genomes of leafy and leafless Platanthera orchids illuminate the evolution of mycoheterotrophy.</title>
        <authorList>
            <person name="Li M.H."/>
            <person name="Liu K.W."/>
            <person name="Li Z."/>
            <person name="Lu H.C."/>
            <person name="Ye Q.L."/>
            <person name="Zhang D."/>
            <person name="Wang J.Y."/>
            <person name="Li Y.F."/>
            <person name="Zhong Z.M."/>
            <person name="Liu X."/>
            <person name="Yu X."/>
            <person name="Liu D.K."/>
            <person name="Tu X.D."/>
            <person name="Liu B."/>
            <person name="Hao Y."/>
            <person name="Liao X.Y."/>
            <person name="Jiang Y.T."/>
            <person name="Sun W.H."/>
            <person name="Chen J."/>
            <person name="Chen Y.Q."/>
            <person name="Ai Y."/>
            <person name="Zhai J.W."/>
            <person name="Wu S.S."/>
            <person name="Zhou Z."/>
            <person name="Hsiao Y.Y."/>
            <person name="Wu W.L."/>
            <person name="Chen Y.Y."/>
            <person name="Lin Y.F."/>
            <person name="Hsu J.L."/>
            <person name="Li C.Y."/>
            <person name="Wang Z.W."/>
            <person name="Zhao X."/>
            <person name="Zhong W.Y."/>
            <person name="Ma X.K."/>
            <person name="Ma L."/>
            <person name="Huang J."/>
            <person name="Chen G.Z."/>
            <person name="Huang M.Z."/>
            <person name="Huang L."/>
            <person name="Peng D.H."/>
            <person name="Luo Y.B."/>
            <person name="Zou S.Q."/>
            <person name="Chen S.P."/>
            <person name="Lan S."/>
            <person name="Tsai W.C."/>
            <person name="Van de Peer Y."/>
            <person name="Liu Z.J."/>
        </authorList>
    </citation>
    <scope>NUCLEOTIDE SEQUENCE [LARGE SCALE GENOMIC DNA]</scope>
    <source>
        <strain evidence="2">Lor287</strain>
    </source>
</reference>
<accession>A0AAP0FUW5</accession>
<comment type="caution">
    <text evidence="2">The sequence shown here is derived from an EMBL/GenBank/DDBJ whole genome shotgun (WGS) entry which is preliminary data.</text>
</comment>
<proteinExistence type="predicted"/>
<name>A0AAP0FUW5_9ASPA</name>
<keyword evidence="1" id="KW-1133">Transmembrane helix</keyword>
<keyword evidence="1" id="KW-0812">Transmembrane</keyword>
<gene>
    <name evidence="2" type="ORF">KSP39_PZI022683</name>
</gene>
<protein>
    <submittedName>
        <fullName evidence="2">Uncharacterized protein</fullName>
    </submittedName>
</protein>
<evidence type="ECO:0000313" key="2">
    <source>
        <dbReference type="EMBL" id="KAK8916769.1"/>
    </source>
</evidence>
<feature type="transmembrane region" description="Helical" evidence="1">
    <location>
        <begin position="84"/>
        <end position="106"/>
    </location>
</feature>
<evidence type="ECO:0000256" key="1">
    <source>
        <dbReference type="SAM" id="Phobius"/>
    </source>
</evidence>
<dbReference type="EMBL" id="JBBWWQ010000020">
    <property type="protein sequence ID" value="KAK8916769.1"/>
    <property type="molecule type" value="Genomic_DNA"/>
</dbReference>
<organism evidence="2 3">
    <name type="scientific">Platanthera zijinensis</name>
    <dbReference type="NCBI Taxonomy" id="2320716"/>
    <lineage>
        <taxon>Eukaryota</taxon>
        <taxon>Viridiplantae</taxon>
        <taxon>Streptophyta</taxon>
        <taxon>Embryophyta</taxon>
        <taxon>Tracheophyta</taxon>
        <taxon>Spermatophyta</taxon>
        <taxon>Magnoliopsida</taxon>
        <taxon>Liliopsida</taxon>
        <taxon>Asparagales</taxon>
        <taxon>Orchidaceae</taxon>
        <taxon>Orchidoideae</taxon>
        <taxon>Orchideae</taxon>
        <taxon>Orchidinae</taxon>
        <taxon>Platanthera</taxon>
    </lineage>
</organism>
<keyword evidence="3" id="KW-1185">Reference proteome</keyword>
<keyword evidence="1" id="KW-0472">Membrane</keyword>